<feature type="domain" description="Acyclic terpene utilisation N-terminal" evidence="1">
    <location>
        <begin position="9"/>
        <end position="474"/>
    </location>
</feature>
<evidence type="ECO:0000313" key="2">
    <source>
        <dbReference type="EMBL" id="EEP79874.1"/>
    </source>
</evidence>
<dbReference type="OMA" id="HIVECAA"/>
<sequence length="492" mass="53227">MPSQSKRPIRIAGASGSASDRRHAMAEFARNYPKDPVDVIISDYMSEYNMAVAAARRVDQANTTPTETSAINGPAAPAYEPSFLEALEPALEDLARYKIKIAVNAGVTDTKSLYDVVVEMVRKAGLDLKVAWISGDEVLPAIKEALASGESTFKNIYTGETLDKWAFEPIYAQCYLGGLGIAAAFSKGADIVLCGRVSDASPVIGAAYWWHGWSRSDLDKLANAFVAGHLIECSNYVCGGNFTGFKGLENAGGDGWTNIGYPIAEISAEGQVVITKQSYSTGGAVTIDTCSSQLLYEIQGPIYFNSDVTAILSDIHFEQIGLNRVAVKGVKAAPPPPTTKVGLTARGGYQAEVTWFMVGLDIPAKARMLEAQIRRLLAPYSKNYTLLKFSVLGSCPDDPLDQNSATATVRILAQAPRADHLAPTKFLRQILDNIMQGYPGATFNLDIRAGFPKPVFEYYVTLLPQSRVQHQAHLPWLNTKPESGQPGNPHSR</sequence>
<dbReference type="VEuPathDB" id="FungiDB:UREG_04720"/>
<dbReference type="AlphaFoldDB" id="C4JQG6"/>
<dbReference type="HOGENOM" id="CLU_012617_0_1_1"/>
<dbReference type="GeneID" id="8441356"/>
<dbReference type="OrthoDB" id="10265871at2759"/>
<dbReference type="Pfam" id="PF07287">
    <property type="entry name" value="AtuA"/>
    <property type="match status" value="1"/>
</dbReference>
<dbReference type="InterPro" id="IPR010839">
    <property type="entry name" value="AtuA_N"/>
</dbReference>
<name>C4JQG6_UNCRE</name>
<dbReference type="EMBL" id="CH476616">
    <property type="protein sequence ID" value="EEP79874.1"/>
    <property type="molecule type" value="Genomic_DNA"/>
</dbReference>
<keyword evidence="3" id="KW-1185">Reference proteome</keyword>
<dbReference type="Proteomes" id="UP000002058">
    <property type="component" value="Unassembled WGS sequence"/>
</dbReference>
<evidence type="ECO:0000313" key="3">
    <source>
        <dbReference type="Proteomes" id="UP000002058"/>
    </source>
</evidence>
<organism evidence="2 3">
    <name type="scientific">Uncinocarpus reesii (strain UAMH 1704)</name>
    <dbReference type="NCBI Taxonomy" id="336963"/>
    <lineage>
        <taxon>Eukaryota</taxon>
        <taxon>Fungi</taxon>
        <taxon>Dikarya</taxon>
        <taxon>Ascomycota</taxon>
        <taxon>Pezizomycotina</taxon>
        <taxon>Eurotiomycetes</taxon>
        <taxon>Eurotiomycetidae</taxon>
        <taxon>Onygenales</taxon>
        <taxon>Onygenaceae</taxon>
        <taxon>Uncinocarpus</taxon>
    </lineage>
</organism>
<dbReference type="PANTHER" id="PTHR47585:SF2">
    <property type="entry name" value="DUF1446 DOMAIN PROTEIN (AFU_ORTHOLOGUE AFUA_6G11420)"/>
    <property type="match status" value="1"/>
</dbReference>
<dbReference type="RefSeq" id="XP_002545203.1">
    <property type="nucleotide sequence ID" value="XM_002545157.1"/>
</dbReference>
<protein>
    <recommendedName>
        <fullName evidence="1">Acyclic terpene utilisation N-terminal domain-containing protein</fullName>
    </recommendedName>
</protein>
<dbReference type="STRING" id="336963.C4JQG6"/>
<dbReference type="KEGG" id="ure:UREG_04720"/>
<dbReference type="eggNOG" id="ENOG502SJ91">
    <property type="taxonomic scope" value="Eukaryota"/>
</dbReference>
<gene>
    <name evidence="2" type="ORF">UREG_04720</name>
</gene>
<proteinExistence type="predicted"/>
<evidence type="ECO:0000259" key="1">
    <source>
        <dbReference type="Pfam" id="PF07287"/>
    </source>
</evidence>
<accession>C4JQG6</accession>
<reference evidence="3" key="1">
    <citation type="journal article" date="2009" name="Genome Res.">
        <title>Comparative genomic analyses of the human fungal pathogens Coccidioides and their relatives.</title>
        <authorList>
            <person name="Sharpton T.J."/>
            <person name="Stajich J.E."/>
            <person name="Rounsley S.D."/>
            <person name="Gardner M.J."/>
            <person name="Wortman J.R."/>
            <person name="Jordar V.S."/>
            <person name="Maiti R."/>
            <person name="Kodira C.D."/>
            <person name="Neafsey D.E."/>
            <person name="Zeng Q."/>
            <person name="Hung C.-Y."/>
            <person name="McMahan C."/>
            <person name="Muszewska A."/>
            <person name="Grynberg M."/>
            <person name="Mandel M.A."/>
            <person name="Kellner E.M."/>
            <person name="Barker B.M."/>
            <person name="Galgiani J.N."/>
            <person name="Orbach M.J."/>
            <person name="Kirkland T.N."/>
            <person name="Cole G.T."/>
            <person name="Henn M.R."/>
            <person name="Birren B.W."/>
            <person name="Taylor J.W."/>
        </authorList>
    </citation>
    <scope>NUCLEOTIDE SEQUENCE [LARGE SCALE GENOMIC DNA]</scope>
    <source>
        <strain evidence="3">UAMH 1704</strain>
    </source>
</reference>
<dbReference type="InParanoid" id="C4JQG6"/>
<dbReference type="PANTHER" id="PTHR47585">
    <property type="match status" value="1"/>
</dbReference>